<organism evidence="1 2">
    <name type="scientific">Adiantum capillus-veneris</name>
    <name type="common">Maidenhair fern</name>
    <dbReference type="NCBI Taxonomy" id="13818"/>
    <lineage>
        <taxon>Eukaryota</taxon>
        <taxon>Viridiplantae</taxon>
        <taxon>Streptophyta</taxon>
        <taxon>Embryophyta</taxon>
        <taxon>Tracheophyta</taxon>
        <taxon>Polypodiopsida</taxon>
        <taxon>Polypodiidae</taxon>
        <taxon>Polypodiales</taxon>
        <taxon>Pteridineae</taxon>
        <taxon>Pteridaceae</taxon>
        <taxon>Vittarioideae</taxon>
        <taxon>Adiantum</taxon>
    </lineage>
</organism>
<proteinExistence type="predicted"/>
<protein>
    <submittedName>
        <fullName evidence="1">Uncharacterized protein</fullName>
    </submittedName>
</protein>
<accession>A0A9D4U2L2</accession>
<dbReference type="Proteomes" id="UP000886520">
    <property type="component" value="Chromosome 24"/>
</dbReference>
<sequence>MCNRLAFARFGVLQIKPIGRKQEQAHALEADTTVGWRLQDCFASRSLSSLRTSTRPFALHGSLQIAMPNSFGCCFFGGRPPVRQDRRGVCPVENDFWL</sequence>
<comment type="caution">
    <text evidence="1">The sequence shown here is derived from an EMBL/GenBank/DDBJ whole genome shotgun (WGS) entry which is preliminary data.</text>
</comment>
<evidence type="ECO:0000313" key="2">
    <source>
        <dbReference type="Proteomes" id="UP000886520"/>
    </source>
</evidence>
<dbReference type="EMBL" id="JABFUD020000024">
    <property type="protein sequence ID" value="KAI5060456.1"/>
    <property type="molecule type" value="Genomic_DNA"/>
</dbReference>
<dbReference type="AlphaFoldDB" id="A0A9D4U2L2"/>
<evidence type="ECO:0000313" key="1">
    <source>
        <dbReference type="EMBL" id="KAI5060456.1"/>
    </source>
</evidence>
<name>A0A9D4U2L2_ADICA</name>
<keyword evidence="2" id="KW-1185">Reference proteome</keyword>
<gene>
    <name evidence="1" type="ORF">GOP47_0024876</name>
</gene>
<reference evidence="1" key="1">
    <citation type="submission" date="2021-01" db="EMBL/GenBank/DDBJ databases">
        <title>Adiantum capillus-veneris genome.</title>
        <authorList>
            <person name="Fang Y."/>
            <person name="Liao Q."/>
        </authorList>
    </citation>
    <scope>NUCLEOTIDE SEQUENCE</scope>
    <source>
        <strain evidence="1">H3</strain>
        <tissue evidence="1">Leaf</tissue>
    </source>
</reference>